<name>A0ABY4Y8I8_9GAMM</name>
<dbReference type="Proteomes" id="UP001057474">
    <property type="component" value="Chromosome"/>
</dbReference>
<proteinExistence type="predicted"/>
<organism evidence="2 3">
    <name type="scientific">Legionella lytica</name>
    <dbReference type="NCBI Taxonomy" id="96232"/>
    <lineage>
        <taxon>Bacteria</taxon>
        <taxon>Pseudomonadati</taxon>
        <taxon>Pseudomonadota</taxon>
        <taxon>Gammaproteobacteria</taxon>
        <taxon>Legionellales</taxon>
        <taxon>Legionellaceae</taxon>
        <taxon>Legionella</taxon>
    </lineage>
</organism>
<feature type="compositionally biased region" description="Basic and acidic residues" evidence="1">
    <location>
        <begin position="72"/>
        <end position="85"/>
    </location>
</feature>
<accession>A0ABY4Y8I8</accession>
<dbReference type="RefSeq" id="WP_252580319.1">
    <property type="nucleotide sequence ID" value="NZ_CP071527.1"/>
</dbReference>
<feature type="compositionally biased region" description="Polar residues" evidence="1">
    <location>
        <begin position="304"/>
        <end position="317"/>
    </location>
</feature>
<feature type="region of interest" description="Disordered" evidence="1">
    <location>
        <begin position="295"/>
        <end position="351"/>
    </location>
</feature>
<sequence length="351" mass="37826">MGTGKDEIVKKENEELIEAEVEEEVEEDEIFEAMNNMFEQAEKEAAEKTAQEEDDANLEAVANMFEQAEEEAAAKEMAEEAERNAPAEATEEDEEATATQENSPVPKPAADDDEKKKKQKSPMMELVDELNDFVKAVNDQITDFVKEKGKDAWNKLNDTQPMKTLNGAMSELSQFAKDKAGEQVDKIADSKEVNDAKEFVKGLQDTVNSAFSQLMNMAANSIANAVKGITSPTPSSSPDAQADAQAQAPEDTADDTFANDGIDELNEANAEPELANEDDAILEAVGKMFNDADASVDMEAPMDSLTSTTDEPMNALSSAMDGQEGLGNEAPAPSVDSDLTEEVSSGLSKAM</sequence>
<feature type="region of interest" description="Disordered" evidence="1">
    <location>
        <begin position="227"/>
        <end position="282"/>
    </location>
</feature>
<keyword evidence="3" id="KW-1185">Reference proteome</keyword>
<evidence type="ECO:0000313" key="2">
    <source>
        <dbReference type="EMBL" id="USQ13931.1"/>
    </source>
</evidence>
<evidence type="ECO:0000313" key="3">
    <source>
        <dbReference type="Proteomes" id="UP001057474"/>
    </source>
</evidence>
<feature type="compositionally biased region" description="Basic and acidic residues" evidence="1">
    <location>
        <begin position="40"/>
        <end position="51"/>
    </location>
</feature>
<gene>
    <name evidence="2" type="ORF">J2N86_00850</name>
</gene>
<evidence type="ECO:0000256" key="1">
    <source>
        <dbReference type="SAM" id="MobiDB-lite"/>
    </source>
</evidence>
<reference evidence="2" key="1">
    <citation type="submission" date="2021-03" db="EMBL/GenBank/DDBJ databases">
        <title>Legionella lytica PCM 2298.</title>
        <authorList>
            <person name="Koper P."/>
        </authorList>
    </citation>
    <scope>NUCLEOTIDE SEQUENCE</scope>
    <source>
        <strain evidence="2">PCM 2298</strain>
    </source>
</reference>
<feature type="compositionally biased region" description="Low complexity" evidence="1">
    <location>
        <begin position="230"/>
        <end position="250"/>
    </location>
</feature>
<feature type="compositionally biased region" description="Polar residues" evidence="1">
    <location>
        <begin position="342"/>
        <end position="351"/>
    </location>
</feature>
<feature type="region of interest" description="Disordered" evidence="1">
    <location>
        <begin position="36"/>
        <end position="123"/>
    </location>
</feature>
<protein>
    <submittedName>
        <fullName evidence="2">Uncharacterized protein</fullName>
    </submittedName>
</protein>
<dbReference type="EMBL" id="CP071527">
    <property type="protein sequence ID" value="USQ13931.1"/>
    <property type="molecule type" value="Genomic_DNA"/>
</dbReference>